<dbReference type="GeneID" id="64690602"/>
<accession>A0A9P7F9A8</accession>
<organism evidence="3 4">
    <name type="scientific">Suillus discolor</name>
    <dbReference type="NCBI Taxonomy" id="1912936"/>
    <lineage>
        <taxon>Eukaryota</taxon>
        <taxon>Fungi</taxon>
        <taxon>Dikarya</taxon>
        <taxon>Basidiomycota</taxon>
        <taxon>Agaricomycotina</taxon>
        <taxon>Agaricomycetes</taxon>
        <taxon>Agaricomycetidae</taxon>
        <taxon>Boletales</taxon>
        <taxon>Suillineae</taxon>
        <taxon>Suillaceae</taxon>
        <taxon>Suillus</taxon>
    </lineage>
</organism>
<keyword evidence="4" id="KW-1185">Reference proteome</keyword>
<keyword evidence="1" id="KW-0472">Membrane</keyword>
<dbReference type="Pfam" id="PF20153">
    <property type="entry name" value="DUF6535"/>
    <property type="match status" value="1"/>
</dbReference>
<protein>
    <recommendedName>
        <fullName evidence="2">DUF6535 domain-containing protein</fullName>
    </recommendedName>
</protein>
<evidence type="ECO:0000259" key="2">
    <source>
        <dbReference type="Pfam" id="PF20153"/>
    </source>
</evidence>
<evidence type="ECO:0000313" key="3">
    <source>
        <dbReference type="EMBL" id="KAG2109031.1"/>
    </source>
</evidence>
<dbReference type="EMBL" id="JABBWM010000025">
    <property type="protein sequence ID" value="KAG2109031.1"/>
    <property type="molecule type" value="Genomic_DNA"/>
</dbReference>
<feature type="transmembrane region" description="Helical" evidence="1">
    <location>
        <begin position="193"/>
        <end position="213"/>
    </location>
</feature>
<reference evidence="3" key="1">
    <citation type="journal article" date="2020" name="New Phytol.">
        <title>Comparative genomics reveals dynamic genome evolution in host specialist ectomycorrhizal fungi.</title>
        <authorList>
            <person name="Lofgren L.A."/>
            <person name="Nguyen N.H."/>
            <person name="Vilgalys R."/>
            <person name="Ruytinx J."/>
            <person name="Liao H.L."/>
            <person name="Branco S."/>
            <person name="Kuo A."/>
            <person name="LaButti K."/>
            <person name="Lipzen A."/>
            <person name="Andreopoulos W."/>
            <person name="Pangilinan J."/>
            <person name="Riley R."/>
            <person name="Hundley H."/>
            <person name="Na H."/>
            <person name="Barry K."/>
            <person name="Grigoriev I.V."/>
            <person name="Stajich J.E."/>
            <person name="Kennedy P.G."/>
        </authorList>
    </citation>
    <scope>NUCLEOTIDE SEQUENCE</scope>
    <source>
        <strain evidence="3">FC423</strain>
    </source>
</reference>
<evidence type="ECO:0000256" key="1">
    <source>
        <dbReference type="SAM" id="Phobius"/>
    </source>
</evidence>
<dbReference type="RefSeq" id="XP_041293274.1">
    <property type="nucleotide sequence ID" value="XM_041428343.1"/>
</dbReference>
<dbReference type="Proteomes" id="UP000823399">
    <property type="component" value="Unassembled WGS sequence"/>
</dbReference>
<name>A0A9P7F9A8_9AGAM</name>
<evidence type="ECO:0000313" key="4">
    <source>
        <dbReference type="Proteomes" id="UP000823399"/>
    </source>
</evidence>
<feature type="transmembrane region" description="Helical" evidence="1">
    <location>
        <begin position="256"/>
        <end position="279"/>
    </location>
</feature>
<dbReference type="OrthoDB" id="2690869at2759"/>
<keyword evidence="1" id="KW-0812">Transmembrane</keyword>
<sequence length="889" mass="97932">MGLDSVTLGAGATNYTLASDKDVLFGCRAEPQLYISTISSSLLFFCVSPRPNMASTSSRPSPITIATDLLINENTIEADRVTNMASTLEQIRDELRPNNVNEDRGSLVEDMSYMKTLNNGIGTNSATENPAVFIEGSLAMNMSDTLGQILEVLRESTIAGEYGKDDKSKFWAKYKKISNEYDDDFLNRAHNDITVILTFAGLLSTVIATFVIGMQPDPTDTTNALLVQLIAITVNGSSAAPDISNLSSSTGYSSSTVWIQTLAYMSLALSVIAAFGGVLGKQCLNSYEAAREKGGTSEESGMQRQMKLDGLVRFQLRPLLQAFLVLLQIALMLFSISLCLKTWADSVPTFGFMATSAASIALSYAGTIFVSVWWPNSPFQTPGTDIIRALCKKILPKRHSSLPTFAISSAIRWVLETSTDPSIVEAAAAMVPSVPWSPNLDASAAFARLRESFVACRDREELYVKYGKAMAHLCIQSMKIKKKHLLFRWDDNKFKSTRSRFIRDAFMAGQSAYYQSKNSPTPNDILKYRADTRTALRTMLVHGQSLGLSRPDDEELIWSGDLCWYHGDGDENSYEEFDWLVDYLASDTNTDDETEGDALLALSAMQVLGSSTKQQSYISSLIRCLHSTTSPRVRHAALRAVFEAREELASITDASMPQGVDVQLLDELSKALLAAVRLGADTQLLTTILTVVRPKDDQTTYDTGPDGSFHENRDYCYIRLIYALTENDGWCQRLARDGHLDRCISLVDGVSQKGDSDVGFYLLVIFGRIAFSGKNFPFSPAEERWRLLLENPWNSAKYLVGEDGYVDEIPAFVKATRLNLTVSNDGVPKEWFKSLAADVHMTLVNLGDPKRQAILANDGVAQATMDAALSSMQGLYDDLCCMTEDQKAL</sequence>
<gene>
    <name evidence="3" type="ORF">F5147DRAFT_161386</name>
</gene>
<comment type="caution">
    <text evidence="3">The sequence shown here is derived from an EMBL/GenBank/DDBJ whole genome shotgun (WGS) entry which is preliminary data.</text>
</comment>
<dbReference type="InterPro" id="IPR045338">
    <property type="entry name" value="DUF6535"/>
</dbReference>
<keyword evidence="1" id="KW-1133">Transmembrane helix</keyword>
<dbReference type="AlphaFoldDB" id="A0A9P7F9A8"/>
<feature type="transmembrane region" description="Helical" evidence="1">
    <location>
        <begin position="319"/>
        <end position="340"/>
    </location>
</feature>
<proteinExistence type="predicted"/>
<feature type="domain" description="DUF6535" evidence="2">
    <location>
        <begin position="171"/>
        <end position="344"/>
    </location>
</feature>